<reference evidence="3" key="1">
    <citation type="submission" date="2020-01" db="EMBL/GenBank/DDBJ databases">
        <title>Insect and environment-associated Actinomycetes.</title>
        <authorList>
            <person name="Currrie C."/>
            <person name="Chevrette M."/>
            <person name="Carlson C."/>
            <person name="Stubbendieck R."/>
            <person name="Wendt-Pienkowski E."/>
        </authorList>
    </citation>
    <scope>NUCLEOTIDE SEQUENCE</scope>
    <source>
        <strain evidence="3">SID12501</strain>
    </source>
</reference>
<protein>
    <submittedName>
        <fullName evidence="3">ABC transporter substrate-binding protein</fullName>
    </submittedName>
</protein>
<evidence type="ECO:0000313" key="3">
    <source>
        <dbReference type="EMBL" id="NEC93334.1"/>
    </source>
</evidence>
<feature type="domain" description="Solute-binding protein family 5" evidence="2">
    <location>
        <begin position="40"/>
        <end position="131"/>
    </location>
</feature>
<comment type="caution">
    <text evidence="3">The sequence shown here is derived from an EMBL/GenBank/DDBJ whole genome shotgun (WGS) entry which is preliminary data.</text>
</comment>
<dbReference type="GO" id="GO:0030288">
    <property type="term" value="C:outer membrane-bounded periplasmic space"/>
    <property type="evidence" value="ECO:0007669"/>
    <property type="project" value="TreeGrafter"/>
</dbReference>
<accession>A0A6B3CA95</accession>
<evidence type="ECO:0000256" key="1">
    <source>
        <dbReference type="ARBA" id="ARBA00022729"/>
    </source>
</evidence>
<dbReference type="GO" id="GO:1904680">
    <property type="term" value="F:peptide transmembrane transporter activity"/>
    <property type="evidence" value="ECO:0007669"/>
    <property type="project" value="TreeGrafter"/>
</dbReference>
<dbReference type="EMBL" id="JAAGLU010000728">
    <property type="protein sequence ID" value="NEC93334.1"/>
    <property type="molecule type" value="Genomic_DNA"/>
</dbReference>
<keyword evidence="1" id="KW-0732">Signal</keyword>
<gene>
    <name evidence="3" type="ORF">G3I71_48155</name>
</gene>
<evidence type="ECO:0000259" key="2">
    <source>
        <dbReference type="Pfam" id="PF00496"/>
    </source>
</evidence>
<dbReference type="PANTHER" id="PTHR30290">
    <property type="entry name" value="PERIPLASMIC BINDING COMPONENT OF ABC TRANSPORTER"/>
    <property type="match status" value="1"/>
</dbReference>
<dbReference type="InterPro" id="IPR000914">
    <property type="entry name" value="SBP_5_dom"/>
</dbReference>
<dbReference type="RefSeq" id="WP_239149818.1">
    <property type="nucleotide sequence ID" value="NZ_JAAGLU010000728.1"/>
</dbReference>
<dbReference type="Gene3D" id="3.40.190.10">
    <property type="entry name" value="Periplasmic binding protein-like II"/>
    <property type="match status" value="1"/>
</dbReference>
<name>A0A6B3CA95_9ACTN</name>
<sequence length="143" mass="15816">NGSPTFERNFNPYSSNKRNTASYIYEPLVIVNEMSGDEPPWLAESYEQPDASTVVFHLRDGVTWSDGEELTADDVVFTFDLLLQHPQLDLRGVGEHIASVEADGSDVIVHLSSEDVPGAVIIAQTMIVPEHLWADVDDPVTFT</sequence>
<feature type="non-terminal residue" evidence="3">
    <location>
        <position position="143"/>
    </location>
</feature>
<dbReference type="AlphaFoldDB" id="A0A6B3CA95"/>
<organism evidence="3">
    <name type="scientific">Streptomyces sp. SID12501</name>
    <dbReference type="NCBI Taxonomy" id="2706042"/>
    <lineage>
        <taxon>Bacteria</taxon>
        <taxon>Bacillati</taxon>
        <taxon>Actinomycetota</taxon>
        <taxon>Actinomycetes</taxon>
        <taxon>Kitasatosporales</taxon>
        <taxon>Streptomycetaceae</taxon>
        <taxon>Streptomyces</taxon>
    </lineage>
</organism>
<dbReference type="GO" id="GO:0042938">
    <property type="term" value="P:dipeptide transport"/>
    <property type="evidence" value="ECO:0007669"/>
    <property type="project" value="TreeGrafter"/>
</dbReference>
<proteinExistence type="predicted"/>
<feature type="non-terminal residue" evidence="3">
    <location>
        <position position="1"/>
    </location>
</feature>
<dbReference type="SUPFAM" id="SSF53850">
    <property type="entry name" value="Periplasmic binding protein-like II"/>
    <property type="match status" value="1"/>
</dbReference>
<dbReference type="Gene3D" id="3.90.76.10">
    <property type="entry name" value="Dipeptide-binding Protein, Domain 1"/>
    <property type="match status" value="1"/>
</dbReference>
<dbReference type="InterPro" id="IPR039424">
    <property type="entry name" value="SBP_5"/>
</dbReference>
<dbReference type="Pfam" id="PF00496">
    <property type="entry name" value="SBP_bac_5"/>
    <property type="match status" value="1"/>
</dbReference>
<dbReference type="PANTHER" id="PTHR30290:SF38">
    <property type="entry name" value="D,D-DIPEPTIDE-BINDING PERIPLASMIC PROTEIN DDPA-RELATED"/>
    <property type="match status" value="1"/>
</dbReference>